<keyword evidence="2" id="KW-1185">Reference proteome</keyword>
<accession>A0ABU0X3G5</accession>
<evidence type="ECO:0000313" key="1">
    <source>
        <dbReference type="EMBL" id="MDQ2586675.1"/>
    </source>
</evidence>
<dbReference type="InterPro" id="IPR007710">
    <property type="entry name" value="Nucleoside_deoxyribTrfase"/>
</dbReference>
<proteinExistence type="predicted"/>
<reference evidence="1 2" key="1">
    <citation type="submission" date="2017-06" db="EMBL/GenBank/DDBJ databases">
        <title>Cultured bacterium strain Saccharothrix yanglingensis Hhs.015.</title>
        <authorList>
            <person name="Xia Y."/>
        </authorList>
    </citation>
    <scope>NUCLEOTIDE SEQUENCE [LARGE SCALE GENOMIC DNA]</scope>
    <source>
        <strain evidence="1 2">Hhs.015</strain>
    </source>
</reference>
<evidence type="ECO:0000313" key="2">
    <source>
        <dbReference type="Proteomes" id="UP001225605"/>
    </source>
</evidence>
<organism evidence="1 2">
    <name type="scientific">Saccharothrix yanglingensis</name>
    <dbReference type="NCBI Taxonomy" id="659496"/>
    <lineage>
        <taxon>Bacteria</taxon>
        <taxon>Bacillati</taxon>
        <taxon>Actinomycetota</taxon>
        <taxon>Actinomycetes</taxon>
        <taxon>Pseudonocardiales</taxon>
        <taxon>Pseudonocardiaceae</taxon>
        <taxon>Saccharothrix</taxon>
    </lineage>
</organism>
<gene>
    <name evidence="1" type="ORF">CKY47_22305</name>
</gene>
<name>A0ABU0X3G5_9PSEU</name>
<dbReference type="SUPFAM" id="SSF52309">
    <property type="entry name" value="N-(deoxy)ribosyltransferase-like"/>
    <property type="match status" value="1"/>
</dbReference>
<dbReference type="EMBL" id="NSDM01000010">
    <property type="protein sequence ID" value="MDQ2586675.1"/>
    <property type="molecule type" value="Genomic_DNA"/>
</dbReference>
<dbReference type="Gene3D" id="3.40.50.450">
    <property type="match status" value="1"/>
</dbReference>
<sequence length="150" mass="16642">MRTVFVAGPFFKLVDPETGAMRPQDRERFELLIGYFEDSGCEVHNAHRRERWGEAFLEPDDFTKLDHDEIAASDVLVAVPGPPASLGTHIELGWASALGKPIVLLLEKDEDYALMVYGLRHITRTAIVETIGGRFDRAAFEDALSAVCAP</sequence>
<protein>
    <submittedName>
        <fullName evidence="1">Nucleoside 2-deoxyribosyltransferase</fullName>
    </submittedName>
</protein>
<dbReference type="Proteomes" id="UP001225605">
    <property type="component" value="Unassembled WGS sequence"/>
</dbReference>
<dbReference type="Pfam" id="PF05014">
    <property type="entry name" value="Nuc_deoxyrib_tr"/>
    <property type="match status" value="1"/>
</dbReference>
<comment type="caution">
    <text evidence="1">The sequence shown here is derived from an EMBL/GenBank/DDBJ whole genome shotgun (WGS) entry which is preliminary data.</text>
</comment>